<keyword evidence="1" id="KW-0472">Membrane</keyword>
<comment type="caution">
    <text evidence="2">The sequence shown here is derived from an EMBL/GenBank/DDBJ whole genome shotgun (WGS) entry which is preliminary data.</text>
</comment>
<evidence type="ECO:0000256" key="1">
    <source>
        <dbReference type="SAM" id="Phobius"/>
    </source>
</evidence>
<keyword evidence="1" id="KW-1133">Transmembrane helix</keyword>
<dbReference type="EMBL" id="SWLB01000022">
    <property type="protein sequence ID" value="KAF3324386.1"/>
    <property type="molecule type" value="Genomic_DNA"/>
</dbReference>
<keyword evidence="1" id="KW-0812">Transmembrane</keyword>
<keyword evidence="3" id="KW-1185">Reference proteome</keyword>
<sequence>MYNSKWIWISSVSVLRNGKAEKGLKRSAGFPDSYVQLGPFENSETKEISVEAVFPRDPGPGSLARRARFALLGVVVGAGICYPIGLLQMKVFERANSKSNSDVNEAREIAQSQSRVDVPIDTLENILQKK</sequence>
<feature type="transmembrane region" description="Helical" evidence="1">
    <location>
        <begin position="69"/>
        <end position="89"/>
    </location>
</feature>
<evidence type="ECO:0000313" key="2">
    <source>
        <dbReference type="EMBL" id="KAF3324386.1"/>
    </source>
</evidence>
<name>A0A833V3U0_9POAL</name>
<reference evidence="2" key="1">
    <citation type="submission" date="2020-01" db="EMBL/GenBank/DDBJ databases">
        <title>Genome sequence of Kobresia littledalei, the first chromosome-level genome in the family Cyperaceae.</title>
        <authorList>
            <person name="Qu G."/>
        </authorList>
    </citation>
    <scope>NUCLEOTIDE SEQUENCE</scope>
    <source>
        <strain evidence="2">C.B.Clarke</strain>
        <tissue evidence="2">Leaf</tissue>
    </source>
</reference>
<organism evidence="2 3">
    <name type="scientific">Carex littledalei</name>
    <dbReference type="NCBI Taxonomy" id="544730"/>
    <lineage>
        <taxon>Eukaryota</taxon>
        <taxon>Viridiplantae</taxon>
        <taxon>Streptophyta</taxon>
        <taxon>Embryophyta</taxon>
        <taxon>Tracheophyta</taxon>
        <taxon>Spermatophyta</taxon>
        <taxon>Magnoliopsida</taxon>
        <taxon>Liliopsida</taxon>
        <taxon>Poales</taxon>
        <taxon>Cyperaceae</taxon>
        <taxon>Cyperoideae</taxon>
        <taxon>Cariceae</taxon>
        <taxon>Carex</taxon>
        <taxon>Carex subgen. Euthyceras</taxon>
    </lineage>
</organism>
<dbReference type="Proteomes" id="UP000623129">
    <property type="component" value="Unassembled WGS sequence"/>
</dbReference>
<proteinExistence type="predicted"/>
<dbReference type="OrthoDB" id="509993at2759"/>
<accession>A0A833V3U0</accession>
<dbReference type="AlphaFoldDB" id="A0A833V3U0"/>
<protein>
    <submittedName>
        <fullName evidence="2">Uncharacterized protein</fullName>
    </submittedName>
</protein>
<evidence type="ECO:0000313" key="3">
    <source>
        <dbReference type="Proteomes" id="UP000623129"/>
    </source>
</evidence>
<gene>
    <name evidence="2" type="ORF">FCM35_KLT11853</name>
</gene>